<dbReference type="AlphaFoldDB" id="A0A8J5WJ87"/>
<name>A0A8J5WJ87_ZIZPA</name>
<keyword evidence="3" id="KW-1185">Reference proteome</keyword>
<reference evidence="2" key="1">
    <citation type="journal article" date="2021" name="bioRxiv">
        <title>Whole Genome Assembly and Annotation of Northern Wild Rice, Zizania palustris L., Supports a Whole Genome Duplication in the Zizania Genus.</title>
        <authorList>
            <person name="Haas M."/>
            <person name="Kono T."/>
            <person name="Macchietto M."/>
            <person name="Millas R."/>
            <person name="McGilp L."/>
            <person name="Shao M."/>
            <person name="Duquette J."/>
            <person name="Hirsch C.N."/>
            <person name="Kimball J."/>
        </authorList>
    </citation>
    <scope>NUCLEOTIDE SEQUENCE</scope>
    <source>
        <tissue evidence="2">Fresh leaf tissue</tissue>
    </source>
</reference>
<dbReference type="EMBL" id="JAAALK010000081">
    <property type="protein sequence ID" value="KAG8089372.1"/>
    <property type="molecule type" value="Genomic_DNA"/>
</dbReference>
<reference evidence="2" key="2">
    <citation type="submission" date="2021-02" db="EMBL/GenBank/DDBJ databases">
        <authorList>
            <person name="Kimball J.A."/>
            <person name="Haas M.W."/>
            <person name="Macchietto M."/>
            <person name="Kono T."/>
            <person name="Duquette J."/>
            <person name="Shao M."/>
        </authorList>
    </citation>
    <scope>NUCLEOTIDE SEQUENCE</scope>
    <source>
        <tissue evidence="2">Fresh leaf tissue</tissue>
    </source>
</reference>
<evidence type="ECO:0000256" key="1">
    <source>
        <dbReference type="SAM" id="MobiDB-lite"/>
    </source>
</evidence>
<comment type="caution">
    <text evidence="2">The sequence shown here is derived from an EMBL/GenBank/DDBJ whole genome shotgun (WGS) entry which is preliminary data.</text>
</comment>
<gene>
    <name evidence="2" type="ORF">GUJ93_ZPchr0011g28244</name>
</gene>
<dbReference type="Proteomes" id="UP000729402">
    <property type="component" value="Unassembled WGS sequence"/>
</dbReference>
<protein>
    <submittedName>
        <fullName evidence="2">Uncharacterized protein</fullName>
    </submittedName>
</protein>
<feature type="region of interest" description="Disordered" evidence="1">
    <location>
        <begin position="1"/>
        <end position="31"/>
    </location>
</feature>
<evidence type="ECO:0000313" key="3">
    <source>
        <dbReference type="Proteomes" id="UP000729402"/>
    </source>
</evidence>
<organism evidence="2 3">
    <name type="scientific">Zizania palustris</name>
    <name type="common">Northern wild rice</name>
    <dbReference type="NCBI Taxonomy" id="103762"/>
    <lineage>
        <taxon>Eukaryota</taxon>
        <taxon>Viridiplantae</taxon>
        <taxon>Streptophyta</taxon>
        <taxon>Embryophyta</taxon>
        <taxon>Tracheophyta</taxon>
        <taxon>Spermatophyta</taxon>
        <taxon>Magnoliopsida</taxon>
        <taxon>Liliopsida</taxon>
        <taxon>Poales</taxon>
        <taxon>Poaceae</taxon>
        <taxon>BOP clade</taxon>
        <taxon>Oryzoideae</taxon>
        <taxon>Oryzeae</taxon>
        <taxon>Zizaniinae</taxon>
        <taxon>Zizania</taxon>
    </lineage>
</organism>
<accession>A0A8J5WJ87</accession>
<sequence length="90" mass="10070">MPSLTTTGRSPWRRKKKATAATTTTTRRRRTASLRALWRRLVPTTSTTTTTTTTARVGKPKPGLLSRAFRVLSCGGGRRGRTSRAARRRW</sequence>
<proteinExistence type="predicted"/>
<evidence type="ECO:0000313" key="2">
    <source>
        <dbReference type="EMBL" id="KAG8089372.1"/>
    </source>
</evidence>